<proteinExistence type="predicted"/>
<evidence type="ECO:0000313" key="3">
    <source>
        <dbReference type="Proteomes" id="UP001570417"/>
    </source>
</evidence>
<evidence type="ECO:0000256" key="1">
    <source>
        <dbReference type="SAM" id="MobiDB-lite"/>
    </source>
</evidence>
<evidence type="ECO:0008006" key="4">
    <source>
        <dbReference type="Google" id="ProtNLM"/>
    </source>
</evidence>
<feature type="region of interest" description="Disordered" evidence="1">
    <location>
        <begin position="73"/>
        <end position="97"/>
    </location>
</feature>
<dbReference type="RefSeq" id="WP_372267915.1">
    <property type="nucleotide sequence ID" value="NZ_JBFRUW010000084.1"/>
</dbReference>
<protein>
    <recommendedName>
        <fullName evidence="4">DUF2946 domain-containing protein</fullName>
    </recommendedName>
</protein>
<sequence length="161" mass="17785">MTNTLRTTWITVFSIIAMLMSSYTSSSPVMMLDMMPPQAMASMMSDCHLPDSLDNYQAGTSFISQPKDHHSSMLAKSDHAHHDANSQSSSENKASHHCQGASDTVHTCCMSVCSSVSWPLNTFYVPFELSPSLAQYQPLVIGHKVSRIQTLLRPPSESIYI</sequence>
<gene>
    <name evidence="2" type="ORF">AB4566_19475</name>
</gene>
<comment type="caution">
    <text evidence="2">The sequence shown here is derived from an EMBL/GenBank/DDBJ whole genome shotgun (WGS) entry which is preliminary data.</text>
</comment>
<dbReference type="Proteomes" id="UP001570417">
    <property type="component" value="Unassembled WGS sequence"/>
</dbReference>
<dbReference type="EMBL" id="JBFRUW010000084">
    <property type="protein sequence ID" value="MFA0570451.1"/>
    <property type="molecule type" value="Genomic_DNA"/>
</dbReference>
<accession>A0ABV4NGF4</accession>
<name>A0ABV4NGF4_9VIBR</name>
<reference evidence="2 3" key="1">
    <citation type="journal article" date="2024" name="ISME J.">
        <title>Tailless and filamentous prophages are predominant in marine Vibrio.</title>
        <authorList>
            <person name="Steensen K."/>
            <person name="Seneca J."/>
            <person name="Bartlau N."/>
            <person name="Yu X.A."/>
            <person name="Hussain F.A."/>
            <person name="Polz M.F."/>
        </authorList>
    </citation>
    <scope>NUCLEOTIDE SEQUENCE [LARGE SCALE GENOMIC DNA]</scope>
    <source>
        <strain evidence="2 3">10N.222.51.A1</strain>
    </source>
</reference>
<feature type="compositionally biased region" description="Basic and acidic residues" evidence="1">
    <location>
        <begin position="73"/>
        <end position="84"/>
    </location>
</feature>
<organism evidence="2 3">
    <name type="scientific">Vibrio gallaecicus</name>
    <dbReference type="NCBI Taxonomy" id="552386"/>
    <lineage>
        <taxon>Bacteria</taxon>
        <taxon>Pseudomonadati</taxon>
        <taxon>Pseudomonadota</taxon>
        <taxon>Gammaproteobacteria</taxon>
        <taxon>Vibrionales</taxon>
        <taxon>Vibrionaceae</taxon>
        <taxon>Vibrio</taxon>
    </lineage>
</organism>
<evidence type="ECO:0000313" key="2">
    <source>
        <dbReference type="EMBL" id="MFA0570451.1"/>
    </source>
</evidence>
<keyword evidence="3" id="KW-1185">Reference proteome</keyword>